<evidence type="ECO:0000313" key="5">
    <source>
        <dbReference type="Proteomes" id="UP000068164"/>
    </source>
</evidence>
<name>A0A109JJU8_9HYPH</name>
<feature type="domain" description="EF-hand" evidence="3">
    <location>
        <begin position="160"/>
        <end position="187"/>
    </location>
</feature>
<dbReference type="SUPFAM" id="SSF47473">
    <property type="entry name" value="EF-hand"/>
    <property type="match status" value="1"/>
</dbReference>
<dbReference type="GO" id="GO:0005509">
    <property type="term" value="F:calcium ion binding"/>
    <property type="evidence" value="ECO:0007669"/>
    <property type="project" value="InterPro"/>
</dbReference>
<proteinExistence type="predicted"/>
<gene>
    <name evidence="4" type="ORF">AS026_08735</name>
</gene>
<dbReference type="InterPro" id="IPR011992">
    <property type="entry name" value="EF-hand-dom_pair"/>
</dbReference>
<keyword evidence="5" id="KW-1185">Reference proteome</keyword>
<keyword evidence="2" id="KW-0732">Signal</keyword>
<feature type="signal peptide" evidence="2">
    <location>
        <begin position="1"/>
        <end position="25"/>
    </location>
</feature>
<dbReference type="Pfam" id="PF13202">
    <property type="entry name" value="EF-hand_5"/>
    <property type="match status" value="4"/>
</dbReference>
<feature type="chain" id="PRO_5007136886" evidence="2">
    <location>
        <begin position="26"/>
        <end position="207"/>
    </location>
</feature>
<sequence length="207" mass="22777">MSRNKLILAALSSVLIVGAAGTSFAASHDKKPHRPRPQHSMGMMMGPRMGAIREVIFVRMLKQFDTNKDGQISKQEAKDGMEAIFVAIDTDKDGSLTPGEIRKHREAMMAKMKAPADDTADDDAMPMAPPADADSAQPAPPQATPEGRGMRGGMMRGMMMMQRFDTDENGQISKQEAEAAFDKFFTWMDRNKDGVISLDDMPDRPFP</sequence>
<organism evidence="4 5">
    <name type="scientific">Rhizobium altiplani</name>
    <dbReference type="NCBI Taxonomy" id="1864509"/>
    <lineage>
        <taxon>Bacteria</taxon>
        <taxon>Pseudomonadati</taxon>
        <taxon>Pseudomonadota</taxon>
        <taxon>Alphaproteobacteria</taxon>
        <taxon>Hyphomicrobiales</taxon>
        <taxon>Rhizobiaceae</taxon>
        <taxon>Rhizobium/Agrobacterium group</taxon>
        <taxon>Rhizobium</taxon>
    </lineage>
</organism>
<feature type="domain" description="EF-hand" evidence="3">
    <location>
        <begin position="52"/>
        <end position="87"/>
    </location>
</feature>
<feature type="region of interest" description="Disordered" evidence="1">
    <location>
        <begin position="25"/>
        <end position="44"/>
    </location>
</feature>
<dbReference type="SMART" id="SM00054">
    <property type="entry name" value="EFh"/>
    <property type="match status" value="2"/>
</dbReference>
<protein>
    <submittedName>
        <fullName evidence="4">Calcium-binding protein</fullName>
    </submittedName>
</protein>
<evidence type="ECO:0000256" key="1">
    <source>
        <dbReference type="SAM" id="MobiDB-lite"/>
    </source>
</evidence>
<dbReference type="PROSITE" id="PS50222">
    <property type="entry name" value="EF_HAND_2"/>
    <property type="match status" value="2"/>
</dbReference>
<dbReference type="Gene3D" id="1.10.238.10">
    <property type="entry name" value="EF-hand"/>
    <property type="match status" value="2"/>
</dbReference>
<dbReference type="InterPro" id="IPR002048">
    <property type="entry name" value="EF_hand_dom"/>
</dbReference>
<evidence type="ECO:0000256" key="2">
    <source>
        <dbReference type="SAM" id="SignalP"/>
    </source>
</evidence>
<feature type="region of interest" description="Disordered" evidence="1">
    <location>
        <begin position="116"/>
        <end position="150"/>
    </location>
</feature>
<evidence type="ECO:0000259" key="3">
    <source>
        <dbReference type="PROSITE" id="PS50222"/>
    </source>
</evidence>
<dbReference type="OrthoDB" id="8404005at2"/>
<dbReference type="AlphaFoldDB" id="A0A109JJU8"/>
<dbReference type="PROSITE" id="PS00018">
    <property type="entry name" value="EF_HAND_1"/>
    <property type="match status" value="1"/>
</dbReference>
<comment type="caution">
    <text evidence="4">The sequence shown here is derived from an EMBL/GenBank/DDBJ whole genome shotgun (WGS) entry which is preliminary data.</text>
</comment>
<dbReference type="InterPro" id="IPR018247">
    <property type="entry name" value="EF_Hand_1_Ca_BS"/>
</dbReference>
<reference evidence="4 5" key="1">
    <citation type="submission" date="2015-11" db="EMBL/GenBank/DDBJ databases">
        <title>Draft Genome Sequence of the Strain BR 10423 (Rhizobium sp.) isolated from nodules of Mimosa pudica.</title>
        <authorList>
            <person name="Barauna A.C."/>
            <person name="Zilli J.E."/>
            <person name="Simoes-Araujo J.L."/>
            <person name="Reis V.M."/>
            <person name="James E.K."/>
            <person name="Reis F.B.Jr."/>
            <person name="Rouws L.F."/>
            <person name="Passos S.R."/>
            <person name="Gois S.R."/>
        </authorList>
    </citation>
    <scope>NUCLEOTIDE SEQUENCE [LARGE SCALE GENOMIC DNA]</scope>
    <source>
        <strain evidence="4 5">BR10423</strain>
    </source>
</reference>
<evidence type="ECO:0000313" key="4">
    <source>
        <dbReference type="EMBL" id="KWV50291.1"/>
    </source>
</evidence>
<accession>A0A109JJU8</accession>
<dbReference type="Proteomes" id="UP000068164">
    <property type="component" value="Unassembled WGS sequence"/>
</dbReference>
<dbReference type="EMBL" id="LNCD01000085">
    <property type="protein sequence ID" value="KWV50291.1"/>
    <property type="molecule type" value="Genomic_DNA"/>
</dbReference>
<dbReference type="RefSeq" id="WP_018857712.1">
    <property type="nucleotide sequence ID" value="NZ_JBBNAS010000359.1"/>
</dbReference>